<evidence type="ECO:0000259" key="4">
    <source>
        <dbReference type="Pfam" id="PF12571"/>
    </source>
</evidence>
<comment type="subcellular location">
    <subcellularLocation>
        <location evidence="1">Secreted</location>
    </subcellularLocation>
</comment>
<keyword evidence="3" id="KW-1015">Disulfide bond</keyword>
<evidence type="ECO:0000313" key="5">
    <source>
        <dbReference type="EMBL" id="GLS26152.1"/>
    </source>
</evidence>
<dbReference type="InterPro" id="IPR022225">
    <property type="entry name" value="Phage_tail_fibre_N"/>
</dbReference>
<dbReference type="Pfam" id="PF12571">
    <property type="entry name" value="Phage_tail_fib"/>
    <property type="match status" value="1"/>
</dbReference>
<comment type="caution">
    <text evidence="5">The sequence shown here is derived from an EMBL/GenBank/DDBJ whole genome shotgun (WGS) entry which is preliminary data.</text>
</comment>
<name>A0AA37WPK0_9GAMM</name>
<gene>
    <name evidence="5" type="ORF">GCM10007877_18670</name>
</gene>
<reference evidence="5 6" key="1">
    <citation type="journal article" date="2014" name="Int. J. Syst. Evol. Microbiol.">
        <title>Complete genome sequence of Corynebacterium casei LMG S-19264T (=DSM 44701T), isolated from a smear-ripened cheese.</title>
        <authorList>
            <consortium name="US DOE Joint Genome Institute (JGI-PGF)"/>
            <person name="Walter F."/>
            <person name="Albersmeier A."/>
            <person name="Kalinowski J."/>
            <person name="Ruckert C."/>
        </authorList>
    </citation>
    <scope>NUCLEOTIDE SEQUENCE [LARGE SCALE GENOMIC DNA]</scope>
    <source>
        <strain evidence="5 6">NBRC 110095</strain>
    </source>
</reference>
<dbReference type="Proteomes" id="UP001156870">
    <property type="component" value="Unassembled WGS sequence"/>
</dbReference>
<evidence type="ECO:0000313" key="6">
    <source>
        <dbReference type="Proteomes" id="UP001156870"/>
    </source>
</evidence>
<evidence type="ECO:0000256" key="2">
    <source>
        <dbReference type="ARBA" id="ARBA00022525"/>
    </source>
</evidence>
<keyword evidence="6" id="KW-1185">Reference proteome</keyword>
<dbReference type="AlphaFoldDB" id="A0AA37WPK0"/>
<keyword evidence="2" id="KW-0964">Secreted</keyword>
<sequence length="574" mass="63619">MGTLTNVGRDLFAQHQGDGTELKITRFVLAYIPDLDTSQPENKDEVLPAEAFIQRSIDISFSGYVNPDQVVYSLYLGTDEGDFDFNWEGLVTEAGEVVAVNYFPAIEKFKTFAGQVGNSMSRNFVVSYVDAANITNITVPAEAWQWRFDIASEEAKGLVQFANENEVKEQSSLTKALSPGRAALGFISRVKDSVVEASTNWKTNVKTAWGDESNIALWFDGVKGQITGLVNFATRPQVNEKDVMVEGDKAANSTLWDGEKFSDFLNQDLKNTATPSFQQLHINEYIVLQNNGSIFGKYGNMIASVDPWLRLNHGDGHEYGIYCGTKVLRTDGTFQVGGGGSVLHVDANIFSYWGHQIWTAGNDGAGSGMDADFWDGRQFDHFLNQGVRTIDRPTFTGVVLNGDITMGPNALRIHGYRGTMMASYDEWLRINEGDHHTTGIYCGTTRLRTDGRFEVGDNGSTLLVHGGTFQHQGRDVVTRGRFLTNNIHENSTTLYASSHIATLAYGHAQTALNRANARSLSWGQVQISGFVNNYDEIANYTVPNGSVMVGHYSAHDGRTEDRRFRFRYRTLGMN</sequence>
<proteinExistence type="predicted"/>
<organism evidence="5 6">
    <name type="scientific">Marinibactrum halimedae</name>
    <dbReference type="NCBI Taxonomy" id="1444977"/>
    <lineage>
        <taxon>Bacteria</taxon>
        <taxon>Pseudomonadati</taxon>
        <taxon>Pseudomonadota</taxon>
        <taxon>Gammaproteobacteria</taxon>
        <taxon>Cellvibrionales</taxon>
        <taxon>Cellvibrionaceae</taxon>
        <taxon>Marinibactrum</taxon>
    </lineage>
</organism>
<dbReference type="RefSeq" id="WP_232593049.1">
    <property type="nucleotide sequence ID" value="NZ_BSPD01000039.1"/>
</dbReference>
<dbReference type="GO" id="GO:0005576">
    <property type="term" value="C:extracellular region"/>
    <property type="evidence" value="ECO:0007669"/>
    <property type="project" value="UniProtKB-SubCell"/>
</dbReference>
<dbReference type="EMBL" id="BSPD01000039">
    <property type="protein sequence ID" value="GLS26152.1"/>
    <property type="molecule type" value="Genomic_DNA"/>
</dbReference>
<evidence type="ECO:0000256" key="3">
    <source>
        <dbReference type="ARBA" id="ARBA00023157"/>
    </source>
</evidence>
<protein>
    <recommendedName>
        <fullName evidence="4">Phage tail fibre protein N-terminal domain-containing protein</fullName>
    </recommendedName>
</protein>
<feature type="domain" description="Phage tail fibre protein N-terminal" evidence="4">
    <location>
        <begin position="3"/>
        <end position="150"/>
    </location>
</feature>
<accession>A0AA37WPK0</accession>
<dbReference type="InterPro" id="IPR026645">
    <property type="entry name" value="Dermatopontin"/>
</dbReference>
<evidence type="ECO:0000256" key="1">
    <source>
        <dbReference type="ARBA" id="ARBA00004613"/>
    </source>
</evidence>
<dbReference type="Pfam" id="PF14704">
    <property type="entry name" value="DERM"/>
    <property type="match status" value="1"/>
</dbReference>